<proteinExistence type="predicted"/>
<dbReference type="Proteomes" id="UP000322530">
    <property type="component" value="Unassembled WGS sequence"/>
</dbReference>
<name>A0A5A5TB88_9CHLR</name>
<dbReference type="Pfam" id="PF09823">
    <property type="entry name" value="DUF2357"/>
    <property type="match status" value="1"/>
</dbReference>
<reference evidence="2 3" key="1">
    <citation type="submission" date="2019-01" db="EMBL/GenBank/DDBJ databases">
        <title>Draft genome sequence of Dictyobacter sp. Uno17.</title>
        <authorList>
            <person name="Wang C.M."/>
            <person name="Zheng Y."/>
            <person name="Sakai Y."/>
            <person name="Abe K."/>
            <person name="Yokota A."/>
            <person name="Yabe S."/>
        </authorList>
    </citation>
    <scope>NUCLEOTIDE SEQUENCE [LARGE SCALE GENOMIC DNA]</scope>
    <source>
        <strain evidence="2 3">Uno17</strain>
    </source>
</reference>
<dbReference type="RefSeq" id="WP_149401488.1">
    <property type="nucleotide sequence ID" value="NZ_BIXY01000025.1"/>
</dbReference>
<dbReference type="OrthoDB" id="137734at2"/>
<evidence type="ECO:0000313" key="2">
    <source>
        <dbReference type="EMBL" id="GCF08505.1"/>
    </source>
</evidence>
<comment type="caution">
    <text evidence="2">The sequence shown here is derived from an EMBL/GenBank/DDBJ whole genome shotgun (WGS) entry which is preliminary data.</text>
</comment>
<dbReference type="InterPro" id="IPR007505">
    <property type="entry name" value="PDDEXK_7"/>
</dbReference>
<organism evidence="2 3">
    <name type="scientific">Dictyobacter arantiisoli</name>
    <dbReference type="NCBI Taxonomy" id="2014874"/>
    <lineage>
        <taxon>Bacteria</taxon>
        <taxon>Bacillati</taxon>
        <taxon>Chloroflexota</taxon>
        <taxon>Ktedonobacteria</taxon>
        <taxon>Ktedonobacterales</taxon>
        <taxon>Dictyobacteraceae</taxon>
        <taxon>Dictyobacter</taxon>
    </lineage>
</organism>
<evidence type="ECO:0000313" key="3">
    <source>
        <dbReference type="Proteomes" id="UP000322530"/>
    </source>
</evidence>
<feature type="domain" description="DUF2357" evidence="1">
    <location>
        <begin position="70"/>
        <end position="333"/>
    </location>
</feature>
<gene>
    <name evidence="2" type="ORF">KDI_20690</name>
</gene>
<dbReference type="Pfam" id="PF04411">
    <property type="entry name" value="PDDEXK_7"/>
    <property type="match status" value="1"/>
</dbReference>
<accession>A0A5A5TB88</accession>
<keyword evidence="3" id="KW-1185">Reference proteome</keyword>
<sequence>MATPVSGANSWLSIQGRLLFFRPEEENQQLELQEYGDYTIKVTPYAPEDVSLYLDDEKVESEHYGLWKFHPSHYAGLYKVIARAPGQPDQATWLRVFPHKFTQRAYEHMKDELSRTAIDLLFHLNSPALERASYTSHSRETSALHDYQQIRRIIGEMRDIILRIRLAPQTILHTELVQQKLQQIRHFSPDMQPVPGARIAVPARNGQAVQRERVIPQEWMTRRTILSYDSYENRLLKHFIKQQLLPRLGSIQERAEQEKIKVNDNYHRYHNKEDLQLVGKLEQAIKQCEEMKQRCLYWTNEPFLQAAQPLGIPGHVTQILQKDPTYSRFYRLYLQFQQRLQTTIETDKYITAISLRRVSALYEMWSIFGVTRLITDILEKEGYQMTANNTFEIAENLFHFSVKTNTASIILKKGDTRVVIKYEPYYHNINERGLAFPAIVSTTIKGGQLTPDMAVEVYRGAEAQTALIFDAKYRWKRHGTNTFVPNPDDMDTMHNYFNSIRYQRSAPTPTTHRSRGALPPSFVSSAYSIYPGSKIHIQDNDRIGALPFFPNISEGKLHDIQEKLKDLLYYAYVID</sequence>
<evidence type="ECO:0000259" key="1">
    <source>
        <dbReference type="Pfam" id="PF09823"/>
    </source>
</evidence>
<dbReference type="AlphaFoldDB" id="A0A5A5TB88"/>
<dbReference type="EMBL" id="BIXY01000025">
    <property type="protein sequence ID" value="GCF08505.1"/>
    <property type="molecule type" value="Genomic_DNA"/>
</dbReference>
<protein>
    <recommendedName>
        <fullName evidence="1">DUF2357 domain-containing protein</fullName>
    </recommendedName>
</protein>
<dbReference type="InterPro" id="IPR018633">
    <property type="entry name" value="DUF2357"/>
</dbReference>